<dbReference type="RefSeq" id="XP_025549170.1">
    <property type="nucleotide sequence ID" value="XM_025700087.1"/>
</dbReference>
<evidence type="ECO:0000313" key="4">
    <source>
        <dbReference type="Proteomes" id="UP000248961"/>
    </source>
</evidence>
<dbReference type="PANTHER" id="PTHR10672:SF39">
    <property type="entry name" value="CLASS II ALDOLASE_ADDUCIN N-TERMINAL DOMAIN-CONTAINING PROTEIN"/>
    <property type="match status" value="1"/>
</dbReference>
<evidence type="ECO:0000259" key="2">
    <source>
        <dbReference type="SMART" id="SM01007"/>
    </source>
</evidence>
<dbReference type="Gene3D" id="3.40.225.10">
    <property type="entry name" value="Class II aldolase/adducin N-terminal domain"/>
    <property type="match status" value="1"/>
</dbReference>
<dbReference type="InterPro" id="IPR036409">
    <property type="entry name" value="Aldolase_II/adducin_N_sf"/>
</dbReference>
<evidence type="ECO:0000313" key="3">
    <source>
        <dbReference type="EMBL" id="RAL10016.1"/>
    </source>
</evidence>
<name>A0A395HQZ5_ASPHC</name>
<proteinExistence type="predicted"/>
<dbReference type="InterPro" id="IPR001303">
    <property type="entry name" value="Aldolase_II/adducin_N"/>
</dbReference>
<dbReference type="Proteomes" id="UP000248961">
    <property type="component" value="Unassembled WGS sequence"/>
</dbReference>
<dbReference type="SUPFAM" id="SSF53639">
    <property type="entry name" value="AraD/HMP-PK domain-like"/>
    <property type="match status" value="1"/>
</dbReference>
<organism evidence="3 4">
    <name type="scientific">Aspergillus homomorphus (strain CBS 101889)</name>
    <dbReference type="NCBI Taxonomy" id="1450537"/>
    <lineage>
        <taxon>Eukaryota</taxon>
        <taxon>Fungi</taxon>
        <taxon>Dikarya</taxon>
        <taxon>Ascomycota</taxon>
        <taxon>Pezizomycotina</taxon>
        <taxon>Eurotiomycetes</taxon>
        <taxon>Eurotiomycetidae</taxon>
        <taxon>Eurotiales</taxon>
        <taxon>Aspergillaceae</taxon>
        <taxon>Aspergillus</taxon>
        <taxon>Aspergillus subgen. Circumdati</taxon>
    </lineage>
</organism>
<sequence length="235" mass="25810">MIPTGEITGTSEPNKTATRTNTPTQLQVLGKTKDGRDLKVRRIWPLPFVCFADRGFDEGVAGHISPINAPAFAIHSEIHKARPEVNATCHIHSVAGKAFSCFGRELEMITQDALRFYKSHGVYRDFKGVVLDQDEGQRIVAALGQGKAVILQNHGLLMVGESVDEATFWFISLDKTCQTQLLADAAAAAGYKKIVIDEQEAAYAAMRIGGPEKGWLAFQPYYAEQVAETRGEFLQ</sequence>
<dbReference type="AlphaFoldDB" id="A0A395HQZ5"/>
<dbReference type="VEuPathDB" id="FungiDB:BO97DRAFT_471932"/>
<evidence type="ECO:0000256" key="1">
    <source>
        <dbReference type="SAM" id="MobiDB-lite"/>
    </source>
</evidence>
<protein>
    <submittedName>
        <fullName evidence="3">Arad-like aldolase/epimerase</fullName>
    </submittedName>
</protein>
<dbReference type="GeneID" id="37204376"/>
<accession>A0A395HQZ5</accession>
<feature type="domain" description="Class II aldolase/adducin N-terminal" evidence="2">
    <location>
        <begin position="51"/>
        <end position="181"/>
    </location>
</feature>
<dbReference type="OrthoDB" id="3238794at2759"/>
<reference evidence="3 4" key="1">
    <citation type="submission" date="2018-02" db="EMBL/GenBank/DDBJ databases">
        <title>The genomes of Aspergillus section Nigri reveals drivers in fungal speciation.</title>
        <authorList>
            <consortium name="DOE Joint Genome Institute"/>
            <person name="Vesth T.C."/>
            <person name="Nybo J."/>
            <person name="Theobald S."/>
            <person name="Brandl J."/>
            <person name="Frisvad J.C."/>
            <person name="Nielsen K.F."/>
            <person name="Lyhne E.K."/>
            <person name="Kogle M.E."/>
            <person name="Kuo A."/>
            <person name="Riley R."/>
            <person name="Clum A."/>
            <person name="Nolan M."/>
            <person name="Lipzen A."/>
            <person name="Salamov A."/>
            <person name="Henrissat B."/>
            <person name="Wiebenga A."/>
            <person name="De vries R.P."/>
            <person name="Grigoriev I.V."/>
            <person name="Mortensen U.H."/>
            <person name="Andersen M.R."/>
            <person name="Baker S.E."/>
        </authorList>
    </citation>
    <scope>NUCLEOTIDE SEQUENCE [LARGE SCALE GENOMIC DNA]</scope>
    <source>
        <strain evidence="3 4">CBS 101889</strain>
    </source>
</reference>
<dbReference type="GO" id="GO:0051015">
    <property type="term" value="F:actin filament binding"/>
    <property type="evidence" value="ECO:0007669"/>
    <property type="project" value="TreeGrafter"/>
</dbReference>
<feature type="compositionally biased region" description="Polar residues" evidence="1">
    <location>
        <begin position="7"/>
        <end position="20"/>
    </location>
</feature>
<feature type="region of interest" description="Disordered" evidence="1">
    <location>
        <begin position="1"/>
        <end position="20"/>
    </location>
</feature>
<dbReference type="GO" id="GO:0005856">
    <property type="term" value="C:cytoskeleton"/>
    <property type="evidence" value="ECO:0007669"/>
    <property type="project" value="TreeGrafter"/>
</dbReference>
<dbReference type="STRING" id="1450537.A0A395HQZ5"/>
<dbReference type="Pfam" id="PF00596">
    <property type="entry name" value="Aldolase_II"/>
    <property type="match status" value="1"/>
</dbReference>
<keyword evidence="4" id="KW-1185">Reference proteome</keyword>
<dbReference type="EMBL" id="KZ824298">
    <property type="protein sequence ID" value="RAL10016.1"/>
    <property type="molecule type" value="Genomic_DNA"/>
</dbReference>
<gene>
    <name evidence="3" type="ORF">BO97DRAFT_471932</name>
</gene>
<dbReference type="InterPro" id="IPR051017">
    <property type="entry name" value="Aldolase-II_Adducin_sf"/>
</dbReference>
<dbReference type="PANTHER" id="PTHR10672">
    <property type="entry name" value="ADDUCIN"/>
    <property type="match status" value="1"/>
</dbReference>
<dbReference type="SMART" id="SM01007">
    <property type="entry name" value="Aldolase_II"/>
    <property type="match status" value="1"/>
</dbReference>